<dbReference type="SUPFAM" id="SSF46689">
    <property type="entry name" value="Homeodomain-like"/>
    <property type="match status" value="1"/>
</dbReference>
<protein>
    <submittedName>
        <fullName evidence="3">IS30 family transposase</fullName>
    </submittedName>
</protein>
<evidence type="ECO:0000259" key="1">
    <source>
        <dbReference type="Pfam" id="PF13936"/>
    </source>
</evidence>
<evidence type="ECO:0000313" key="2">
    <source>
        <dbReference type="EMBL" id="PAU92752.1"/>
    </source>
</evidence>
<dbReference type="OrthoDB" id="9803231at2"/>
<feature type="domain" description="Transposase IS30-like HTH" evidence="1">
    <location>
        <begin position="3"/>
        <end position="46"/>
    </location>
</feature>
<dbReference type="Pfam" id="PF13936">
    <property type="entry name" value="HTH_38"/>
    <property type="match status" value="1"/>
</dbReference>
<name>A0A2A2G6R9_9BACT</name>
<dbReference type="InterPro" id="IPR009057">
    <property type="entry name" value="Homeodomain-like_sf"/>
</dbReference>
<organism evidence="3 4">
    <name type="scientific">Fodinibius salipaludis</name>
    <dbReference type="NCBI Taxonomy" id="2032627"/>
    <lineage>
        <taxon>Bacteria</taxon>
        <taxon>Pseudomonadati</taxon>
        <taxon>Balneolota</taxon>
        <taxon>Balneolia</taxon>
        <taxon>Balneolales</taxon>
        <taxon>Balneolaceae</taxon>
        <taxon>Fodinibius</taxon>
    </lineage>
</organism>
<dbReference type="EMBL" id="NSKE01000013">
    <property type="protein sequence ID" value="PAU92830.1"/>
    <property type="molecule type" value="Genomic_DNA"/>
</dbReference>
<evidence type="ECO:0000313" key="4">
    <source>
        <dbReference type="Proteomes" id="UP000218831"/>
    </source>
</evidence>
<proteinExistence type="predicted"/>
<dbReference type="InterPro" id="IPR025246">
    <property type="entry name" value="IS30-like_HTH"/>
</dbReference>
<evidence type="ECO:0000313" key="3">
    <source>
        <dbReference type="EMBL" id="PAU92830.1"/>
    </source>
</evidence>
<reference evidence="3 4" key="1">
    <citation type="submission" date="2017-08" db="EMBL/GenBank/DDBJ databases">
        <title>Aliifodinibius alkalisoli sp. nov., isolated from saline alkaline soil.</title>
        <authorList>
            <person name="Liu D."/>
            <person name="Zhang G."/>
        </authorList>
    </citation>
    <scope>NUCLEOTIDE SEQUENCE [LARGE SCALE GENOMIC DNA]</scope>
    <source>
        <strain evidence="3 4">WN023</strain>
    </source>
</reference>
<dbReference type="Proteomes" id="UP000218831">
    <property type="component" value="Unassembled WGS sequence"/>
</dbReference>
<comment type="caution">
    <text evidence="3">The sequence shown here is derived from an EMBL/GenBank/DDBJ whole genome shotgun (WGS) entry which is preliminary data.</text>
</comment>
<accession>A0A2A2G6R9</accession>
<dbReference type="RefSeq" id="WP_141239953.1">
    <property type="nucleotide sequence ID" value="NZ_NSKE01000013.1"/>
</dbReference>
<keyword evidence="4" id="KW-1185">Reference proteome</keyword>
<feature type="non-terminal residue" evidence="3">
    <location>
        <position position="53"/>
    </location>
</feature>
<dbReference type="AlphaFoldDB" id="A0A2A2G6R9"/>
<dbReference type="Gene3D" id="1.10.10.60">
    <property type="entry name" value="Homeodomain-like"/>
    <property type="match status" value="1"/>
</dbReference>
<sequence>MQKYTQLSLENRHQIKALLKAGHNQSEIARTIGVHRSTISRELKRNVDNGGST</sequence>
<gene>
    <name evidence="3" type="ORF">CK503_15160</name>
    <name evidence="2" type="ORF">CK503_15415</name>
</gene>
<dbReference type="EMBL" id="NSKE01000014">
    <property type="protein sequence ID" value="PAU92752.1"/>
    <property type="molecule type" value="Genomic_DNA"/>
</dbReference>